<keyword evidence="3" id="KW-1185">Reference proteome</keyword>
<evidence type="ECO:0000313" key="3">
    <source>
        <dbReference type="Proteomes" id="UP000235145"/>
    </source>
</evidence>
<dbReference type="AlphaFoldDB" id="A0A9R1XHR7"/>
<dbReference type="Pfam" id="PF13976">
    <property type="entry name" value="gag_pre-integrs"/>
    <property type="match status" value="1"/>
</dbReference>
<dbReference type="InterPro" id="IPR025724">
    <property type="entry name" value="GAG-pre-integrase_dom"/>
</dbReference>
<organism evidence="2 3">
    <name type="scientific">Lactuca sativa</name>
    <name type="common">Garden lettuce</name>
    <dbReference type="NCBI Taxonomy" id="4236"/>
    <lineage>
        <taxon>Eukaryota</taxon>
        <taxon>Viridiplantae</taxon>
        <taxon>Streptophyta</taxon>
        <taxon>Embryophyta</taxon>
        <taxon>Tracheophyta</taxon>
        <taxon>Spermatophyta</taxon>
        <taxon>Magnoliopsida</taxon>
        <taxon>eudicotyledons</taxon>
        <taxon>Gunneridae</taxon>
        <taxon>Pentapetalae</taxon>
        <taxon>asterids</taxon>
        <taxon>campanulids</taxon>
        <taxon>Asterales</taxon>
        <taxon>Asteraceae</taxon>
        <taxon>Cichorioideae</taxon>
        <taxon>Cichorieae</taxon>
        <taxon>Lactucinae</taxon>
        <taxon>Lactuca</taxon>
    </lineage>
</organism>
<gene>
    <name evidence="2" type="ORF">LSAT_V11C500260050</name>
</gene>
<reference evidence="2 3" key="1">
    <citation type="journal article" date="2017" name="Nat. Commun.">
        <title>Genome assembly with in vitro proximity ligation data and whole-genome triplication in lettuce.</title>
        <authorList>
            <person name="Reyes-Chin-Wo S."/>
            <person name="Wang Z."/>
            <person name="Yang X."/>
            <person name="Kozik A."/>
            <person name="Arikit S."/>
            <person name="Song C."/>
            <person name="Xia L."/>
            <person name="Froenicke L."/>
            <person name="Lavelle D.O."/>
            <person name="Truco M.J."/>
            <person name="Xia R."/>
            <person name="Zhu S."/>
            <person name="Xu C."/>
            <person name="Xu H."/>
            <person name="Xu X."/>
            <person name="Cox K."/>
            <person name="Korf I."/>
            <person name="Meyers B.C."/>
            <person name="Michelmore R.W."/>
        </authorList>
    </citation>
    <scope>NUCLEOTIDE SEQUENCE [LARGE SCALE GENOMIC DNA]</scope>
    <source>
        <strain evidence="3">cv. Salinas</strain>
        <tissue evidence="2">Seedlings</tissue>
    </source>
</reference>
<dbReference type="EMBL" id="NBSK02000005">
    <property type="protein sequence ID" value="KAJ0208337.1"/>
    <property type="molecule type" value="Genomic_DNA"/>
</dbReference>
<dbReference type="Proteomes" id="UP000235145">
    <property type="component" value="Unassembled WGS sequence"/>
</dbReference>
<evidence type="ECO:0000259" key="1">
    <source>
        <dbReference type="Pfam" id="PF13976"/>
    </source>
</evidence>
<name>A0A9R1XHR7_LACSA</name>
<accession>A0A9R1XHR7</accession>
<evidence type="ECO:0000313" key="2">
    <source>
        <dbReference type="EMBL" id="KAJ0208337.1"/>
    </source>
</evidence>
<protein>
    <recommendedName>
        <fullName evidence="1">GAG-pre-integrase domain-containing protein</fullName>
    </recommendedName>
</protein>
<proteinExistence type="predicted"/>
<sequence>MGDFLTMRDGDGRLLMKVSRSENRLYKIKLKVGTPHYLQTRFNEEAWLCHTRLGHINFGTVNLMHKLYKGHKSDASKIIKGFKTSIEKRTSKEVKTFHTDRGGEFRSTELNRFYNEEWISCMCDGSLCTSTKSYSRTETSDST</sequence>
<comment type="caution">
    <text evidence="2">The sequence shown here is derived from an EMBL/GenBank/DDBJ whole genome shotgun (WGS) entry which is preliminary data.</text>
</comment>
<feature type="domain" description="GAG-pre-integrase" evidence="1">
    <location>
        <begin position="24"/>
        <end position="75"/>
    </location>
</feature>